<dbReference type="Proteomes" id="UP000675881">
    <property type="component" value="Chromosome 14"/>
</dbReference>
<feature type="region of interest" description="Disordered" evidence="1">
    <location>
        <begin position="469"/>
        <end position="561"/>
    </location>
</feature>
<dbReference type="AlphaFoldDB" id="A0A7R8H3R6"/>
<sequence>MHPKSANFLPDGSPECFHFYEEGCRRLEVTGFETVGQCRSGFDCGYGKICNRTEFCVSISCDSDAFYFCENDSDCPPMYGCFYTGYCRPFYGVCPRELDCDCKSSSLMCYNRNCYCKDEGLSSRCLRHCLKNKDCDSKCEKCHHHRCILRDPDSKECFQKPICSTIGPKCCSDGDCSQKCLGTYCCDNSCKHQKEFTLPERCSCSTDEDCHGLGDGFECHRCVAVPEYDGKKVCGVVDPKCCHGKPNSCAKDEVCTHGTCVQLKCSSNSTCPTCYHAHGSDGICGNAALMEDAFQDQVVLSHEECYRGQHCNKGRCIPSTYCCEKEEDCPQGNQQCNTDCKICHICKESKGGFKSCVKAKQCCNYGSCKNEKYICDNGACIESQICSSTSACPSCYICHHDEQGIGRCVKANKCCSDDHGCSSYARCHGGACVVEAGFNSRTLNCLKPTKCECPTPNLDYGIQVKKEEKNQTCDPGKSKDFIGSHGGGGDRSADDSIEKSNSPEDSGNIHNSNESDASNEYTSSTGIQHHTKQLSIHSTSSEYTDEHSTYRDSEEYEYSDTKEHLSLKYDDDYTGKDTFEYSEEDSSIEKDDFWADKPKSQISKPYSFPHKTNNYREYKDNGIGDPYSDYKSNIGKLNDNGTLDNSQEYLSNRIDEKNPENQRKKIREYNFNHKFKSDGHHLSKEEDKKSSEKKHLQNVHDSYNISNVKQDIGTFTDYGNKSDRVNDSDSNIPKENVEKPRNLVASMVNTSESNNLSVDQNIRESIEDRGRFDPYHHEKMDVKNSFSERHRDDEEVVTKATTTSLKKEKSFEGNELDYREDVIPGIKIGQLKDSNEESLETRAKSEESLEDFITYENDNPRSSEKNNPTFSNKKTPGVLMIKLKDTRDISNVVIDQNRTDISGEEKFDSVKIPKILRKLNLESSQRKEVWQDPEETREREIVITDSKRGLQPIAVIETPTHEIEKSITTQTNDPISYDQEKILKEYSNYARLDEQNSQLSSESVIEDPNHATNYPLSHRIKNFLKHEKEPIKVNINQEKRPIVSPSSPRKALFTPMQNTVNVHIERSTQKVQQGIKPSTIQQKNSHNRGLNLIKVPQDTSLICFRKSSLYRERCRKIFCSSVEDCPPCSNCVSRLCQPRENCCLIHEDCLTNQFCSHAHQTCVDCSKIHKEHQERCLK</sequence>
<accession>A0A7R8H3R6</accession>
<evidence type="ECO:0000313" key="3">
    <source>
        <dbReference type="Proteomes" id="UP000675881"/>
    </source>
</evidence>
<feature type="region of interest" description="Disordered" evidence="1">
    <location>
        <begin position="672"/>
        <end position="697"/>
    </location>
</feature>
<gene>
    <name evidence="2" type="ORF">LSAA_4842</name>
</gene>
<feature type="compositionally biased region" description="Basic and acidic residues" evidence="1">
    <location>
        <begin position="491"/>
        <end position="502"/>
    </location>
</feature>
<reference evidence="2" key="1">
    <citation type="submission" date="2021-02" db="EMBL/GenBank/DDBJ databases">
        <authorList>
            <person name="Bekaert M."/>
        </authorList>
    </citation>
    <scope>NUCLEOTIDE SEQUENCE</scope>
    <source>
        <strain evidence="2">IoA-00</strain>
    </source>
</reference>
<protein>
    <submittedName>
        <fullName evidence="2">(salmon louse) hypothetical protein</fullName>
    </submittedName>
</protein>
<dbReference type="EMBL" id="HG994593">
    <property type="protein sequence ID" value="CAF2847936.1"/>
    <property type="molecule type" value="Genomic_DNA"/>
</dbReference>
<evidence type="ECO:0000256" key="1">
    <source>
        <dbReference type="SAM" id="MobiDB-lite"/>
    </source>
</evidence>
<feature type="compositionally biased region" description="Basic and acidic residues" evidence="1">
    <location>
        <begin position="469"/>
        <end position="482"/>
    </location>
</feature>
<feature type="compositionally biased region" description="Polar residues" evidence="1">
    <location>
        <begin position="503"/>
        <end position="542"/>
    </location>
</feature>
<dbReference type="OrthoDB" id="6630749at2759"/>
<keyword evidence="3" id="KW-1185">Reference proteome</keyword>
<feature type="compositionally biased region" description="Basic and acidic residues" evidence="1">
    <location>
        <begin position="544"/>
        <end position="561"/>
    </location>
</feature>
<proteinExistence type="predicted"/>
<evidence type="ECO:0000313" key="2">
    <source>
        <dbReference type="EMBL" id="CAF2847936.1"/>
    </source>
</evidence>
<feature type="compositionally biased region" description="Basic and acidic residues" evidence="1">
    <location>
        <begin position="672"/>
        <end position="695"/>
    </location>
</feature>
<organism evidence="2 3">
    <name type="scientific">Lepeophtheirus salmonis</name>
    <name type="common">Salmon louse</name>
    <name type="synonym">Caligus salmonis</name>
    <dbReference type="NCBI Taxonomy" id="72036"/>
    <lineage>
        <taxon>Eukaryota</taxon>
        <taxon>Metazoa</taxon>
        <taxon>Ecdysozoa</taxon>
        <taxon>Arthropoda</taxon>
        <taxon>Crustacea</taxon>
        <taxon>Multicrustacea</taxon>
        <taxon>Hexanauplia</taxon>
        <taxon>Copepoda</taxon>
        <taxon>Siphonostomatoida</taxon>
        <taxon>Caligidae</taxon>
        <taxon>Lepeophtheirus</taxon>
    </lineage>
</organism>
<name>A0A7R8H3R6_LEPSM</name>